<feature type="transmembrane region" description="Helical" evidence="5">
    <location>
        <begin position="31"/>
        <end position="50"/>
    </location>
</feature>
<feature type="transmembrane region" description="Helical" evidence="5">
    <location>
        <begin position="244"/>
        <end position="263"/>
    </location>
</feature>
<dbReference type="Gene3D" id="1.20.1250.20">
    <property type="entry name" value="MFS general substrate transporter like domains"/>
    <property type="match status" value="1"/>
</dbReference>
<evidence type="ECO:0000256" key="4">
    <source>
        <dbReference type="ARBA" id="ARBA00023136"/>
    </source>
</evidence>
<dbReference type="GO" id="GO:0016020">
    <property type="term" value="C:membrane"/>
    <property type="evidence" value="ECO:0007669"/>
    <property type="project" value="UniProtKB-SubCell"/>
</dbReference>
<reference evidence="8 9" key="2">
    <citation type="submission" date="2017-07" db="EMBL/GenBank/DDBJ databases">
        <title>Candidatus Dactylopiibacterium carminicum, a nitrogen-fixing symbiont of the cochineal insect Dactylopius coccus and Dactylopius opuntiae (Hemiptera: Coccoidea: Dactylopiidae).</title>
        <authorList>
            <person name="Vera A."/>
        </authorList>
    </citation>
    <scope>NUCLEOTIDE SEQUENCE [LARGE SCALE GENOMIC DNA]</scope>
    <source>
        <strain evidence="8 9">NFDCM</strain>
    </source>
</reference>
<feature type="transmembrane region" description="Helical" evidence="5">
    <location>
        <begin position="208"/>
        <end position="232"/>
    </location>
</feature>
<dbReference type="PANTHER" id="PTHR23546">
    <property type="entry name" value="TRANSPORT PROTEIN"/>
    <property type="match status" value="1"/>
</dbReference>
<dbReference type="GO" id="GO:0022857">
    <property type="term" value="F:transmembrane transporter activity"/>
    <property type="evidence" value="ECO:0007669"/>
    <property type="project" value="InterPro"/>
</dbReference>
<dbReference type="PANTHER" id="PTHR23546:SF1">
    <property type="entry name" value="MEMBRANE PROTEIN"/>
    <property type="match status" value="1"/>
</dbReference>
<dbReference type="PRINTS" id="PR01035">
    <property type="entry name" value="TCRTETA"/>
</dbReference>
<feature type="transmembrane region" description="Helical" evidence="5">
    <location>
        <begin position="62"/>
        <end position="85"/>
    </location>
</feature>
<proteinExistence type="predicted"/>
<evidence type="ECO:0000313" key="10">
    <source>
        <dbReference type="Proteomes" id="UP000623509"/>
    </source>
</evidence>
<dbReference type="Pfam" id="PF07690">
    <property type="entry name" value="MFS_1"/>
    <property type="match status" value="1"/>
</dbReference>
<comment type="caution">
    <text evidence="8">The sequence shown here is derived from an EMBL/GenBank/DDBJ whole genome shotgun (WGS) entry which is preliminary data.</text>
</comment>
<comment type="subcellular location">
    <subcellularLocation>
        <location evidence="1">Membrane</location>
        <topology evidence="1">Multi-pass membrane protein</topology>
    </subcellularLocation>
</comment>
<evidence type="ECO:0000256" key="5">
    <source>
        <dbReference type="SAM" id="Phobius"/>
    </source>
</evidence>
<dbReference type="InterPro" id="IPR011701">
    <property type="entry name" value="MFS"/>
</dbReference>
<dbReference type="AlphaFoldDB" id="A0A272EXW5"/>
<dbReference type="InterPro" id="IPR020846">
    <property type="entry name" value="MFS_dom"/>
</dbReference>
<reference evidence="7 10" key="1">
    <citation type="submission" date="2016-08" db="EMBL/GenBank/DDBJ databases">
        <title>Candidatus Dactylopiibacterium carminicum genome sequence.</title>
        <authorList>
            <person name="Ramirez-Puebla S.T."/>
            <person name="Ormeno-Orrillo E."/>
            <person name="Vera-Ponce De Leon A."/>
            <person name="Luis L."/>
            <person name="Sanchez-Flores A."/>
            <person name="Monica R."/>
            <person name="Martinez-Romero E."/>
        </authorList>
    </citation>
    <scope>NUCLEOTIDE SEQUENCE [LARGE SCALE GENOMIC DNA]</scope>
    <source>
        <strain evidence="7">END1</strain>
    </source>
</reference>
<dbReference type="InterPro" id="IPR036259">
    <property type="entry name" value="MFS_trans_sf"/>
</dbReference>
<dbReference type="EMBL" id="NMRN01000003">
    <property type="protein sequence ID" value="PAS94953.1"/>
    <property type="molecule type" value="Genomic_DNA"/>
</dbReference>
<feature type="transmembrane region" description="Helical" evidence="5">
    <location>
        <begin position="300"/>
        <end position="320"/>
    </location>
</feature>
<feature type="transmembrane region" description="Helical" evidence="5">
    <location>
        <begin position="275"/>
        <end position="294"/>
    </location>
</feature>
<dbReference type="Proteomes" id="UP000623509">
    <property type="component" value="Unassembled WGS sequence"/>
</dbReference>
<protein>
    <submittedName>
        <fullName evidence="8">MFS transporter</fullName>
    </submittedName>
</protein>
<dbReference type="EMBL" id="MDUX01000004">
    <property type="protein sequence ID" value="KAF7600553.1"/>
    <property type="molecule type" value="Genomic_DNA"/>
</dbReference>
<dbReference type="PROSITE" id="PS50850">
    <property type="entry name" value="MFS"/>
    <property type="match status" value="1"/>
</dbReference>
<evidence type="ECO:0000256" key="3">
    <source>
        <dbReference type="ARBA" id="ARBA00022989"/>
    </source>
</evidence>
<accession>A0A272EXW5</accession>
<feature type="transmembrane region" description="Helical" evidence="5">
    <location>
        <begin position="362"/>
        <end position="380"/>
    </location>
</feature>
<name>A0A272EXW5_9RHOO</name>
<dbReference type="Proteomes" id="UP000216107">
    <property type="component" value="Unassembled WGS sequence"/>
</dbReference>
<dbReference type="SUPFAM" id="SSF103473">
    <property type="entry name" value="MFS general substrate transporter"/>
    <property type="match status" value="1"/>
</dbReference>
<evidence type="ECO:0000313" key="7">
    <source>
        <dbReference type="EMBL" id="KAF7600553.1"/>
    </source>
</evidence>
<feature type="domain" description="Major facilitator superfamily (MFS) profile" evidence="6">
    <location>
        <begin position="1"/>
        <end position="386"/>
    </location>
</feature>
<dbReference type="InterPro" id="IPR001958">
    <property type="entry name" value="Tet-R_TetA/multi-R_MdtG-like"/>
</dbReference>
<feature type="transmembrane region" description="Helical" evidence="5">
    <location>
        <begin position="91"/>
        <end position="112"/>
    </location>
</feature>
<evidence type="ECO:0000256" key="1">
    <source>
        <dbReference type="ARBA" id="ARBA00004141"/>
    </source>
</evidence>
<keyword evidence="10" id="KW-1185">Reference proteome</keyword>
<sequence length="397" mass="40478">MFAALAGSMAMMAYVAVIGPAARELGLPEWVPGLSITIGGVFWMALARWWGGVSDRHGRKPVLLIGFAVFALTYFVLAAGVDMALRQQMSILATIALLILTRALIGAVYAAVPPTTAALIADCTPPPQRPARMAKLGSANAVGMVLGPAVAGGLAAWDLGLAFHAAAALPVLALLAVFLGVPRRTDGTSSGGPRPASGVRLFDPRLRLASATALIAMSSVAVAQVLVGFVAIDRLQLDALGGARAAGLALSAVGVAQIVAQQFVIRLKAMPLNRWLWLGASIAGAGFACVPMVTTQGQLLASYAVAAFGMGLVFPAFQAMAANAVQKHEQGAAAGTISTAQGLGMVVAPLAGTLLYRIAPGLPYLLIGALLLGLALFAGLRRATVPPSEPTSPQAQP</sequence>
<keyword evidence="2 5" id="KW-0812">Transmembrane</keyword>
<feature type="transmembrane region" description="Helical" evidence="5">
    <location>
        <begin position="133"/>
        <end position="155"/>
    </location>
</feature>
<dbReference type="OrthoDB" id="65739at2"/>
<evidence type="ECO:0000313" key="9">
    <source>
        <dbReference type="Proteomes" id="UP000216107"/>
    </source>
</evidence>
<feature type="transmembrane region" description="Helical" evidence="5">
    <location>
        <begin position="161"/>
        <end position="181"/>
    </location>
</feature>
<feature type="transmembrane region" description="Helical" evidence="5">
    <location>
        <begin position="332"/>
        <end position="356"/>
    </location>
</feature>
<gene>
    <name evidence="7" type="ORF">BGI27_02000</name>
    <name evidence="8" type="ORF">CGU29_02160</name>
</gene>
<keyword evidence="3 5" id="KW-1133">Transmembrane helix</keyword>
<organism evidence="8 9">
    <name type="scientific">Candidatus Dactylopiibacterium carminicum</name>
    <dbReference type="NCBI Taxonomy" id="857335"/>
    <lineage>
        <taxon>Bacteria</taxon>
        <taxon>Pseudomonadati</taxon>
        <taxon>Pseudomonadota</taxon>
        <taxon>Betaproteobacteria</taxon>
        <taxon>Rhodocyclales</taxon>
        <taxon>Rhodocyclaceae</taxon>
        <taxon>Candidatus Dactylopiibacterium</taxon>
    </lineage>
</organism>
<evidence type="ECO:0000256" key="2">
    <source>
        <dbReference type="ARBA" id="ARBA00022692"/>
    </source>
</evidence>
<keyword evidence="4 5" id="KW-0472">Membrane</keyword>
<evidence type="ECO:0000259" key="6">
    <source>
        <dbReference type="PROSITE" id="PS50850"/>
    </source>
</evidence>
<evidence type="ECO:0000313" key="8">
    <source>
        <dbReference type="EMBL" id="PAS94953.1"/>
    </source>
</evidence>